<dbReference type="PANTHER" id="PTHR13954:SF28">
    <property type="match status" value="1"/>
</dbReference>
<evidence type="ECO:0000313" key="7">
    <source>
        <dbReference type="EMBL" id="RVE60633.1"/>
    </source>
</evidence>
<dbReference type="Gene3D" id="1.10.510.10">
    <property type="entry name" value="Transferase(Phosphotransferase) domain 1"/>
    <property type="match status" value="1"/>
</dbReference>
<evidence type="ECO:0000313" key="8">
    <source>
        <dbReference type="Proteomes" id="UP000283210"/>
    </source>
</evidence>
<dbReference type="SMART" id="SM00220">
    <property type="entry name" value="S_TKc"/>
    <property type="match status" value="1"/>
</dbReference>
<evidence type="ECO:0000256" key="1">
    <source>
        <dbReference type="ARBA" id="ARBA00022741"/>
    </source>
</evidence>
<dbReference type="GO" id="GO:0004521">
    <property type="term" value="F:RNA endonuclease activity"/>
    <property type="evidence" value="ECO:0007669"/>
    <property type="project" value="InterPro"/>
</dbReference>
<keyword evidence="3" id="KW-0040">ANK repeat</keyword>
<keyword evidence="1" id="KW-0547">Nucleotide-binding</keyword>
<dbReference type="PROSITE" id="PS50088">
    <property type="entry name" value="ANK_REPEAT"/>
    <property type="match status" value="1"/>
</dbReference>
<dbReference type="InterPro" id="IPR008271">
    <property type="entry name" value="Ser/Thr_kinase_AS"/>
</dbReference>
<accession>A0A437CEL9</accession>
<dbReference type="GO" id="GO:0036498">
    <property type="term" value="P:IRE1-mediated unfolded protein response"/>
    <property type="evidence" value="ECO:0007669"/>
    <property type="project" value="TreeGrafter"/>
</dbReference>
<dbReference type="GO" id="GO:0070059">
    <property type="term" value="P:intrinsic apoptotic signaling pathway in response to endoplasmic reticulum stress"/>
    <property type="evidence" value="ECO:0007669"/>
    <property type="project" value="TreeGrafter"/>
</dbReference>
<dbReference type="Pfam" id="PF00069">
    <property type="entry name" value="Pkinase"/>
    <property type="match status" value="1"/>
</dbReference>
<name>A0A437CEL9_ORYJA</name>
<dbReference type="Pfam" id="PF12796">
    <property type="entry name" value="Ank_2"/>
    <property type="match status" value="1"/>
</dbReference>
<feature type="repeat" description="ANK" evidence="3">
    <location>
        <begin position="87"/>
        <end position="120"/>
    </location>
</feature>
<dbReference type="PANTHER" id="PTHR13954">
    <property type="entry name" value="IRE1-RELATED"/>
    <property type="match status" value="1"/>
</dbReference>
<dbReference type="PROSITE" id="PS51392">
    <property type="entry name" value="KEN"/>
    <property type="match status" value="1"/>
</dbReference>
<dbReference type="Gene3D" id="1.25.40.20">
    <property type="entry name" value="Ankyrin repeat-containing domain"/>
    <property type="match status" value="1"/>
</dbReference>
<gene>
    <name evidence="7" type="ORF">OJAV_G00182910</name>
</gene>
<dbReference type="AlphaFoldDB" id="A0A437CEL9"/>
<keyword evidence="2" id="KW-0067">ATP-binding</keyword>
<dbReference type="Proteomes" id="UP000283210">
    <property type="component" value="Chromosome 18"/>
</dbReference>
<dbReference type="OrthoDB" id="63989at2759"/>
<evidence type="ECO:0000256" key="2">
    <source>
        <dbReference type="ARBA" id="ARBA00022840"/>
    </source>
</evidence>
<evidence type="ECO:0000259" key="6">
    <source>
        <dbReference type="PROSITE" id="PS51392"/>
    </source>
</evidence>
<dbReference type="EMBL" id="CM012454">
    <property type="protein sequence ID" value="RVE60633.1"/>
    <property type="molecule type" value="Genomic_DNA"/>
</dbReference>
<dbReference type="GO" id="GO:0004674">
    <property type="term" value="F:protein serine/threonine kinase activity"/>
    <property type="evidence" value="ECO:0007669"/>
    <property type="project" value="InterPro"/>
</dbReference>
<dbReference type="PROSITE" id="PS00108">
    <property type="entry name" value="PROTEIN_KINASE_ST"/>
    <property type="match status" value="1"/>
</dbReference>
<feature type="region of interest" description="Disordered" evidence="4">
    <location>
        <begin position="418"/>
        <end position="449"/>
    </location>
</feature>
<dbReference type="SMART" id="SM00248">
    <property type="entry name" value="ANK"/>
    <property type="match status" value="3"/>
</dbReference>
<dbReference type="InterPro" id="IPR011009">
    <property type="entry name" value="Kinase-like_dom_sf"/>
</dbReference>
<dbReference type="InterPro" id="IPR045133">
    <property type="entry name" value="IRE1/2-like"/>
</dbReference>
<dbReference type="GO" id="GO:0005524">
    <property type="term" value="F:ATP binding"/>
    <property type="evidence" value="ECO:0007669"/>
    <property type="project" value="UniProtKB-KW"/>
</dbReference>
<organism evidence="7 8">
    <name type="scientific">Oryzias javanicus</name>
    <name type="common">Javanese ricefish</name>
    <name type="synonym">Aplocheilus javanicus</name>
    <dbReference type="NCBI Taxonomy" id="123683"/>
    <lineage>
        <taxon>Eukaryota</taxon>
        <taxon>Metazoa</taxon>
        <taxon>Chordata</taxon>
        <taxon>Craniata</taxon>
        <taxon>Vertebrata</taxon>
        <taxon>Euteleostomi</taxon>
        <taxon>Actinopterygii</taxon>
        <taxon>Neopterygii</taxon>
        <taxon>Teleostei</taxon>
        <taxon>Neoteleostei</taxon>
        <taxon>Acanthomorphata</taxon>
        <taxon>Ovalentaria</taxon>
        <taxon>Atherinomorphae</taxon>
        <taxon>Beloniformes</taxon>
        <taxon>Adrianichthyidae</taxon>
        <taxon>Oryziinae</taxon>
        <taxon>Oryzias</taxon>
    </lineage>
</organism>
<dbReference type="InterPro" id="IPR000719">
    <property type="entry name" value="Prot_kinase_dom"/>
</dbReference>
<dbReference type="Pfam" id="PF06479">
    <property type="entry name" value="Ribonuc_2-5A"/>
    <property type="match status" value="1"/>
</dbReference>
<reference evidence="7 8" key="2">
    <citation type="submission" date="2019-01" db="EMBL/GenBank/DDBJ databases">
        <title>A chromosome length genome reference of the Java medaka (oryzias javanicus).</title>
        <authorList>
            <person name="Herpin A."/>
            <person name="Takehana Y."/>
            <person name="Naruse K."/>
            <person name="Ansai S."/>
            <person name="Kawaguchi M."/>
        </authorList>
    </citation>
    <scope>NUCLEOTIDE SEQUENCE [LARGE SCALE GENOMIC DNA]</scope>
    <source>
        <strain evidence="7">RS831</strain>
        <tissue evidence="7">Whole body</tissue>
    </source>
</reference>
<proteinExistence type="predicted"/>
<dbReference type="GO" id="GO:0051082">
    <property type="term" value="F:unfolded protein binding"/>
    <property type="evidence" value="ECO:0007669"/>
    <property type="project" value="TreeGrafter"/>
</dbReference>
<protein>
    <submittedName>
        <fullName evidence="7">Uncharacterized protein</fullName>
    </submittedName>
</protein>
<dbReference type="SUPFAM" id="SSF48403">
    <property type="entry name" value="Ankyrin repeat"/>
    <property type="match status" value="1"/>
</dbReference>
<dbReference type="InterPro" id="IPR038357">
    <property type="entry name" value="KEN_sf"/>
</dbReference>
<dbReference type="SUPFAM" id="SSF56112">
    <property type="entry name" value="Protein kinase-like (PK-like)"/>
    <property type="match status" value="1"/>
</dbReference>
<sequence>MNIITQIQLAVPLPVPTETHPIIECIQNNNLKKFKKLLRVNDMEGLYPCSQLKVFITPLIAAVSKHNKDIFAYLLCQGADPNQTSNSGFTALHFASVCKTPLCFVEKLLDAGANPNLGPVTPLEYAAVHKREDVMRSLLSAGAQSTLIPVSSNNLKILVQKISDLASQGHALCSKIKPFWDLEISLKIKQNSPEEVLKEFDTYMFWEDPTTHLTMIEILFMVSGPDEERYRQGSIRWLKETGNLDVYIKSVVSRIGKISKSHLIRAICSLHAVFCTMDDISNEEALAIIPKLLDELHTKKRADSQVAVLQIQDPSAYFETVLQTLYVIMQKSNGINSWDVSFLDNLSKKVAPFLNEQHASPTRAYAYGIFANLISVVNPADLFQSVGISSVPYDVLFSVDMTTNDKLKEALRRLKNYFPEPNSANGENKSKTSEDQEDPDYKTKTSSANQLTTTLPVQVTCVKPLWGRKWLPISERWNEKLKQLVDADDSQVCRIGSIVYVNEAKFRIAKGSDGTEVFLGLRDDGTEVAIKRMSKSNYEVLKNEEGILRLPELDHPSIVRYIDAAEDQNFGYLALQLCEYTLEEYIRDHVKDPQMKEKLVEDFLHSLEVIHCQNPQILHRDLKPQNVLIDVKGNARLADFGISRRLRKNETTVRTVCAGTKCWMATETLGQEECKIPHKSSTDMQVAGMLIYYILSSGQHPFGKSFRCESNIFDGIYSLDDVEDVLARDLIEQMINKDPIRRPNVETCLSHPFFWASRMKVEYLKCIGNREEAANCRKADQKLIESLESSANRSFTQWKQKFPEDLVRRMDGNRKAYPETTLGLLRFIRNLHVHYEKDAALIDVLTLFPNLFGCIYKFSKAQGWNEETPLKEMFQREDSRSAFVTPPTTSKDEDNTSVPVQESQPGDLKDI</sequence>
<dbReference type="PROSITE" id="PS50011">
    <property type="entry name" value="PROTEIN_KINASE_DOM"/>
    <property type="match status" value="1"/>
</dbReference>
<evidence type="ECO:0000256" key="4">
    <source>
        <dbReference type="SAM" id="MobiDB-lite"/>
    </source>
</evidence>
<dbReference type="InterPro" id="IPR002110">
    <property type="entry name" value="Ankyrin_rpt"/>
</dbReference>
<keyword evidence="8" id="KW-1185">Reference proteome</keyword>
<feature type="domain" description="Protein kinase" evidence="5">
    <location>
        <begin position="502"/>
        <end position="754"/>
    </location>
</feature>
<evidence type="ECO:0000256" key="3">
    <source>
        <dbReference type="PROSITE-ProRule" id="PRU00023"/>
    </source>
</evidence>
<dbReference type="GO" id="GO:1990604">
    <property type="term" value="C:IRE1-TRAF2-ASK1 complex"/>
    <property type="evidence" value="ECO:0007669"/>
    <property type="project" value="TreeGrafter"/>
</dbReference>
<dbReference type="InterPro" id="IPR010513">
    <property type="entry name" value="KEN_dom"/>
</dbReference>
<feature type="domain" description="KEN" evidence="6">
    <location>
        <begin position="757"/>
        <end position="876"/>
    </location>
</feature>
<feature type="region of interest" description="Disordered" evidence="4">
    <location>
        <begin position="873"/>
        <end position="911"/>
    </location>
</feature>
<dbReference type="InterPro" id="IPR036770">
    <property type="entry name" value="Ankyrin_rpt-contain_sf"/>
</dbReference>
<evidence type="ECO:0000259" key="5">
    <source>
        <dbReference type="PROSITE" id="PS50011"/>
    </source>
</evidence>
<dbReference type="GO" id="GO:0006397">
    <property type="term" value="P:mRNA processing"/>
    <property type="evidence" value="ECO:0007669"/>
    <property type="project" value="InterPro"/>
</dbReference>
<dbReference type="Gene3D" id="1.20.1440.180">
    <property type="entry name" value="KEN domain"/>
    <property type="match status" value="1"/>
</dbReference>
<feature type="compositionally biased region" description="Basic and acidic residues" evidence="4">
    <location>
        <begin position="428"/>
        <end position="443"/>
    </location>
</feature>
<dbReference type="PROSITE" id="PS50297">
    <property type="entry name" value="ANK_REP_REGION"/>
    <property type="match status" value="1"/>
</dbReference>
<reference evidence="7 8" key="1">
    <citation type="submission" date="2018-11" db="EMBL/GenBank/DDBJ databases">
        <authorList>
            <person name="Lopez-Roques C."/>
            <person name="Donnadieu C."/>
            <person name="Bouchez O."/>
            <person name="Klopp C."/>
            <person name="Cabau C."/>
            <person name="Zahm M."/>
        </authorList>
    </citation>
    <scope>NUCLEOTIDE SEQUENCE [LARGE SCALE GENOMIC DNA]</scope>
    <source>
        <strain evidence="7">RS831</strain>
        <tissue evidence="7">Whole body</tissue>
    </source>
</reference>